<name>A0A2H0NHB0_9BACT</name>
<evidence type="ECO:0000313" key="1">
    <source>
        <dbReference type="EMBL" id="PIR08268.1"/>
    </source>
</evidence>
<evidence type="ECO:0000313" key="2">
    <source>
        <dbReference type="Proteomes" id="UP000230707"/>
    </source>
</evidence>
<dbReference type="EMBL" id="PCWS01000089">
    <property type="protein sequence ID" value="PIR08268.1"/>
    <property type="molecule type" value="Genomic_DNA"/>
</dbReference>
<dbReference type="Proteomes" id="UP000230707">
    <property type="component" value="Unassembled WGS sequence"/>
</dbReference>
<dbReference type="AlphaFoldDB" id="A0A2H0NHB0"/>
<sequence length="166" mass="18128">MLRQYVIIFIIMPNEAPGGVLTNRIQDVLSAYPSSGARIVEPSQSPLIQVPGVQIGLPLSDLPVGARVMLLNFDFGSFTPADIQLPYRLQVAMYAEVTGRGSGTDMITMVPLTNPWELYKRERGEFGLKSRALCVGDAESPAILELPSGFRRTVMFQGDSPSPRTS</sequence>
<accession>A0A2H0NHB0</accession>
<protein>
    <submittedName>
        <fullName evidence="1">Uncharacterized protein</fullName>
    </submittedName>
</protein>
<gene>
    <name evidence="1" type="ORF">COV53_03915</name>
</gene>
<proteinExistence type="predicted"/>
<organism evidence="1 2">
    <name type="scientific">Candidatus Gottesmanbacteria bacterium CG11_big_fil_rev_8_21_14_0_20_37_11</name>
    <dbReference type="NCBI Taxonomy" id="1974575"/>
    <lineage>
        <taxon>Bacteria</taxon>
        <taxon>Candidatus Gottesmaniibacteriota</taxon>
    </lineage>
</organism>
<comment type="caution">
    <text evidence="1">The sequence shown here is derived from an EMBL/GenBank/DDBJ whole genome shotgun (WGS) entry which is preliminary data.</text>
</comment>
<reference evidence="1 2" key="1">
    <citation type="submission" date="2017-09" db="EMBL/GenBank/DDBJ databases">
        <title>Depth-based differentiation of microbial function through sediment-hosted aquifers and enrichment of novel symbionts in the deep terrestrial subsurface.</title>
        <authorList>
            <person name="Probst A.J."/>
            <person name="Ladd B."/>
            <person name="Jarett J.K."/>
            <person name="Geller-Mcgrath D.E."/>
            <person name="Sieber C.M."/>
            <person name="Emerson J.B."/>
            <person name="Anantharaman K."/>
            <person name="Thomas B.C."/>
            <person name="Malmstrom R."/>
            <person name="Stieglmeier M."/>
            <person name="Klingl A."/>
            <person name="Woyke T."/>
            <person name="Ryan C.M."/>
            <person name="Banfield J.F."/>
        </authorList>
    </citation>
    <scope>NUCLEOTIDE SEQUENCE [LARGE SCALE GENOMIC DNA]</scope>
    <source>
        <strain evidence="1">CG11_big_fil_rev_8_21_14_0_20_37_11</strain>
    </source>
</reference>